<feature type="region of interest" description="Disordered" evidence="1">
    <location>
        <begin position="1579"/>
        <end position="1617"/>
    </location>
</feature>
<feature type="compositionally biased region" description="Basic and acidic residues" evidence="1">
    <location>
        <begin position="1597"/>
        <end position="1617"/>
    </location>
</feature>
<name>A0A9N9MX49_9CUCU</name>
<feature type="compositionally biased region" description="Basic and acidic residues" evidence="1">
    <location>
        <begin position="1535"/>
        <end position="1553"/>
    </location>
</feature>
<feature type="region of interest" description="Disordered" evidence="1">
    <location>
        <begin position="1277"/>
        <end position="1313"/>
    </location>
</feature>
<keyword evidence="3" id="KW-1185">Reference proteome</keyword>
<gene>
    <name evidence="2" type="ORF">CEUTPL_LOCUS11299</name>
</gene>
<feature type="region of interest" description="Disordered" evidence="1">
    <location>
        <begin position="2041"/>
        <end position="2085"/>
    </location>
</feature>
<feature type="region of interest" description="Disordered" evidence="1">
    <location>
        <begin position="1103"/>
        <end position="1175"/>
    </location>
</feature>
<feature type="compositionally biased region" description="Basic and acidic residues" evidence="1">
    <location>
        <begin position="1243"/>
        <end position="1265"/>
    </location>
</feature>
<dbReference type="Proteomes" id="UP001152799">
    <property type="component" value="Chromosome 6"/>
</dbReference>
<feature type="region of interest" description="Disordered" evidence="1">
    <location>
        <begin position="1514"/>
        <end position="1553"/>
    </location>
</feature>
<feature type="compositionally biased region" description="Polar residues" evidence="1">
    <location>
        <begin position="1103"/>
        <end position="1115"/>
    </location>
</feature>
<feature type="compositionally biased region" description="Basic and acidic residues" evidence="1">
    <location>
        <begin position="1737"/>
        <end position="1758"/>
    </location>
</feature>
<feature type="compositionally biased region" description="Basic and acidic residues" evidence="1">
    <location>
        <begin position="1128"/>
        <end position="1142"/>
    </location>
</feature>
<feature type="compositionally biased region" description="Low complexity" evidence="1">
    <location>
        <begin position="26"/>
        <end position="36"/>
    </location>
</feature>
<proteinExistence type="predicted"/>
<feature type="region of interest" description="Disordered" evidence="1">
    <location>
        <begin position="1848"/>
        <end position="1879"/>
    </location>
</feature>
<accession>A0A9N9MX49</accession>
<feature type="compositionally biased region" description="Low complexity" evidence="1">
    <location>
        <begin position="603"/>
        <end position="612"/>
    </location>
</feature>
<dbReference type="EMBL" id="OU892282">
    <property type="protein sequence ID" value="CAG9770855.1"/>
    <property type="molecule type" value="Genomic_DNA"/>
</dbReference>
<sequence>MQNAGQFGPGTASVHPPSTQFAQSEPSPTGGSTTSSLRQFRKKDAEKNHLDQQPTKPMSESHVARVAPHNHYPPPASNDVYRYSGHQFAGYRSDTFSPGQVKYSDLAEASPPNPISTSVIQKPKSKEYMEMCNVEPQQHLNNHPQYSPDNGQYMHKDPTQSYPSGFKPTESHFFPKDQHQYQQMAHHAVQTKYNAPMMAQNMRKYNSAPADNPFLDKLSKIHPSMARSIMSDHHLQNPQGFPPMDQRGMYPQQNHRYYPGAMHQGNPYAPNPNYPMNSPHTYSNYASSSCSYPRSAQMGPVGARYAPMERSLSPSRRPYPETMHSPHINYHQTMHQKIPSGSNYPQYARAPEYAQHYQHRRMPQDYYAQGCRPGQYIQGHHQMTGQEMQEMQNNTVSPSDSLKKFIENWADEEPLPEINPMDPNLRDKLRDDAPGTVYMINPNDLQYFENNGIPIVTSDNGGFHMTSENYQNLLKNGLVDNTAIVRIIESNKDNPSDNQDRVVNLQIMETSKSDCMLANKQLRPSDGTAFNPEDSNRRVVIHQNTIIASSINDKSNPDQNMPLVDNNNSITKELVDKNCSPINLDHLDNLGFSEPPETENAKDSNISPDDLSSSIDISPDGNKSMPIIDFFAEAAVVNHEENKGDMNEEEEAENFKSTAPNFNTVIVAPEIRADSAANSEDKFEPEKDCPSEPDRRKRIFSVDDIMHNIGNNSRRNSDTISCSHQAIKEFIEREIAYSSLEQLRCRFHLIRMKMKNPKRSSLPQMDESRDHLNDLLKKFLQREIAFSSLEQLQCHSHLMKIKVESEEQPGCNISSTLRKDKEPDELEDFIKREIAFSSSEQFALLKARNMQKPQDLRRSNIEQMETSTTMEIDIKTEDELGNELKVFIEREIAFSSLEQMQCHFHLMKTNLKNMEKSAVSTSSNIIRVEGTTTLLELAGELMEITVNIVNGRKVINVTPLSNSVATVDVNDNYEVSLATEESNQSGDLSNNFNEPSVDQNESEKKLVEENVGDSCQNMDVDESLAVVEIFNEASDQASPIEEVTMHFDFESSVTYQENVEDTDKSSIKDNEASVEDLSAKALLTEEPEQSEIVQDTRYALEVYNSSSNSVPDSIKSTTSDDDDTSNEQSKEEIATGEKHEEINDNGPIANEENIEESKAEDLSIEKTSFETREENNCLASEPILHNESTELKVENLCEEIVLDTETTKSEVKNEMSEILAEDELKTESASKANLINDAVPEDYNQKTQEDDKSLSEEFHESKSKNINEEVEVIVSRSEDIETESKSAENKDEVVELNDNRASSDSLDPKETESEQCSLEEIAECNVIEDIQIQEDPLVASVFSEEVIELEVATVVQNTNEVFDFSINDRDHETLVDFPLEDEVFIADPPAHEVIVTDPLEGIGIIEERDIGSPQIPLGPITTTYEILVEEPITQAVIVDALENKGEIVKVAKSEIQILSPTSTNIEDCTTKNILQMRKYSTDNDFFDNICEFTVATKAAKKSYESDLQVQHDIVSSSNKDKQRISKRSGLKKSKRLNEKVQAKNEQKEKFKLLKERRKRKEELRQKSLKIEMNLEVKKKRKEHSEVVNLNEKSLPTEGRRQETKKKQTSKEELRQKSLSDIETKKSVPKLVIELEHFKEVKNFEKEKNKDPSKNDEEEYVDFKELLKARKLKKLKKLLEAKTKADAKEHATKIKTNSSEKLRQLKKLEKPNTCCIGCNSSSNKKEDQPKNKFYKKMTKNEEPVKVNEEQKPPKVETSPKVDVPTKSPIPILEKIQPKKRVSFSENTAPTPIVVEPKIQKMHPKDPRRRSKTFTNQVLAPSVSELIEENNGGASKKKISLADYVSRKRKASCTEIQPEKRPKLVSLDSTGYERSDSTESNNNTFENIIKEKSLSDIKTSFLIHSSDWEDSHSPPPPPEPEECLIEDFSGLIKNNSSKKPVIDVNELTLIENPKDKKLQEYKDKVDSQLSSLNIQIPKSKPLNRSPKSNSLVSRFLNNEKMSQSEIEEIKKIVSYKKAMQHPKNWTSPSKSLSVESFTNIKSPEAGSSSLQHFSTLEHSKKVNSKRKTVSDEDDEDSGSVSDGPKKSYSVFNRLGEDGLPKIILKRNIKCKQTKEPIVQLVNILDDMETVKKKYNVTVRQIM</sequence>
<dbReference type="OrthoDB" id="6784780at2759"/>
<feature type="compositionally biased region" description="Basic and acidic residues" evidence="1">
    <location>
        <begin position="1277"/>
        <end position="1293"/>
    </location>
</feature>
<feature type="region of interest" description="Disordered" evidence="1">
    <location>
        <begin position="1232"/>
        <end position="1265"/>
    </location>
</feature>
<feature type="region of interest" description="Disordered" evidence="1">
    <location>
        <begin position="978"/>
        <end position="1017"/>
    </location>
</feature>
<reference evidence="2" key="1">
    <citation type="submission" date="2022-01" db="EMBL/GenBank/DDBJ databases">
        <authorList>
            <person name="King R."/>
        </authorList>
    </citation>
    <scope>NUCLEOTIDE SEQUENCE</scope>
</reference>
<feature type="compositionally biased region" description="Basic and acidic residues" evidence="1">
    <location>
        <begin position="1155"/>
        <end position="1175"/>
    </location>
</feature>
<organism evidence="2 3">
    <name type="scientific">Ceutorhynchus assimilis</name>
    <name type="common">cabbage seed weevil</name>
    <dbReference type="NCBI Taxonomy" id="467358"/>
    <lineage>
        <taxon>Eukaryota</taxon>
        <taxon>Metazoa</taxon>
        <taxon>Ecdysozoa</taxon>
        <taxon>Arthropoda</taxon>
        <taxon>Hexapoda</taxon>
        <taxon>Insecta</taxon>
        <taxon>Pterygota</taxon>
        <taxon>Neoptera</taxon>
        <taxon>Endopterygota</taxon>
        <taxon>Coleoptera</taxon>
        <taxon>Polyphaga</taxon>
        <taxon>Cucujiformia</taxon>
        <taxon>Curculionidae</taxon>
        <taxon>Ceutorhynchinae</taxon>
        <taxon>Ceutorhynchus</taxon>
    </lineage>
</organism>
<evidence type="ECO:0000313" key="2">
    <source>
        <dbReference type="EMBL" id="CAG9770855.1"/>
    </source>
</evidence>
<feature type="region of interest" description="Disordered" evidence="1">
    <location>
        <begin position="589"/>
        <end position="612"/>
    </location>
</feature>
<feature type="compositionally biased region" description="Polar residues" evidence="1">
    <location>
        <begin position="979"/>
        <end position="999"/>
    </location>
</feature>
<evidence type="ECO:0000256" key="1">
    <source>
        <dbReference type="SAM" id="MobiDB-lite"/>
    </source>
</evidence>
<feature type="region of interest" description="Disordered" evidence="1">
    <location>
        <begin position="1734"/>
        <end position="1814"/>
    </location>
</feature>
<feature type="compositionally biased region" description="Polar residues" evidence="1">
    <location>
        <begin position="16"/>
        <end position="25"/>
    </location>
</feature>
<feature type="compositionally biased region" description="Basic residues" evidence="1">
    <location>
        <begin position="1524"/>
        <end position="1534"/>
    </location>
</feature>
<feature type="region of interest" description="Disordered" evidence="1">
    <location>
        <begin position="1"/>
        <end position="74"/>
    </location>
</feature>
<feature type="compositionally biased region" description="Basic residues" evidence="1">
    <location>
        <begin position="1798"/>
        <end position="1810"/>
    </location>
</feature>
<protein>
    <submittedName>
        <fullName evidence="2">Uncharacterized protein</fullName>
    </submittedName>
</protein>
<feature type="compositionally biased region" description="Polar residues" evidence="1">
    <location>
        <begin position="2041"/>
        <end position="2052"/>
    </location>
</feature>
<evidence type="ECO:0000313" key="3">
    <source>
        <dbReference type="Proteomes" id="UP001152799"/>
    </source>
</evidence>